<reference evidence="3" key="1">
    <citation type="journal article" date="2018" name="Nat. Genet.">
        <title>Extensive intraspecific gene order and gene structural variations between Mo17 and other maize genomes.</title>
        <authorList>
            <person name="Sun S."/>
            <person name="Zhou Y."/>
            <person name="Chen J."/>
            <person name="Shi J."/>
            <person name="Zhao H."/>
            <person name="Zhao H."/>
            <person name="Song W."/>
            <person name="Zhang M."/>
            <person name="Cui Y."/>
            <person name="Dong X."/>
            <person name="Liu H."/>
            <person name="Ma X."/>
            <person name="Jiao Y."/>
            <person name="Wang B."/>
            <person name="Wei X."/>
            <person name="Stein J.C."/>
            <person name="Glaubitz J.C."/>
            <person name="Lu F."/>
            <person name="Yu G."/>
            <person name="Liang C."/>
            <person name="Fengler K."/>
            <person name="Li B."/>
            <person name="Rafalski A."/>
            <person name="Schnable P.S."/>
            <person name="Ware D.H."/>
            <person name="Buckler E.S."/>
            <person name="Lai J."/>
        </authorList>
    </citation>
    <scope>NUCLEOTIDE SEQUENCE [LARGE SCALE GENOMIC DNA]</scope>
    <source>
        <tissue evidence="3">Seedling</tissue>
    </source>
</reference>
<evidence type="ECO:0000259" key="2">
    <source>
        <dbReference type="Pfam" id="PF25794"/>
    </source>
</evidence>
<organism evidence="3">
    <name type="scientific">Zea mays</name>
    <name type="common">Maize</name>
    <dbReference type="NCBI Taxonomy" id="4577"/>
    <lineage>
        <taxon>Eukaryota</taxon>
        <taxon>Viridiplantae</taxon>
        <taxon>Streptophyta</taxon>
        <taxon>Embryophyta</taxon>
        <taxon>Tracheophyta</taxon>
        <taxon>Spermatophyta</taxon>
        <taxon>Magnoliopsida</taxon>
        <taxon>Liliopsida</taxon>
        <taxon>Poales</taxon>
        <taxon>Poaceae</taxon>
        <taxon>PACMAD clade</taxon>
        <taxon>Panicoideae</taxon>
        <taxon>Andropogonodae</taxon>
        <taxon>Andropogoneae</taxon>
        <taxon>Tripsacinae</taxon>
        <taxon>Zea</taxon>
    </lineage>
</organism>
<gene>
    <name evidence="3" type="ORF">Zm00014a_004236</name>
</gene>
<dbReference type="InterPro" id="IPR058210">
    <property type="entry name" value="SACS/Nov_dom"/>
</dbReference>
<dbReference type="Gene3D" id="3.30.565.10">
    <property type="entry name" value="Histidine kinase-like ATPase, C-terminal domain"/>
    <property type="match status" value="1"/>
</dbReference>
<dbReference type="SUPFAM" id="SSF55874">
    <property type="entry name" value="ATPase domain of HSP90 chaperone/DNA topoisomerase II/histidine kinase"/>
    <property type="match status" value="1"/>
</dbReference>
<comment type="caution">
    <text evidence="3">The sequence shown here is derived from an EMBL/GenBank/DDBJ whole genome shotgun (WGS) entry which is preliminary data.</text>
</comment>
<feature type="domain" description="Sacsin/Nov" evidence="2">
    <location>
        <begin position="46"/>
        <end position="148"/>
    </location>
</feature>
<dbReference type="ExpressionAtlas" id="A0A3L6EPC7">
    <property type="expression patterns" value="baseline and differential"/>
</dbReference>
<dbReference type="InterPro" id="IPR052957">
    <property type="entry name" value="Auxin_embryo_med"/>
</dbReference>
<sequence length="1930" mass="218326">MASSSSAARAHVERIRRERFYIGREERNPLAEDIHQAVSYLSEELYSKDVHFLMELIQNAEDNEYPLDVSPALEFVITEKDITGTGADSTLVVFNNERGFSAANIESICRIGRSTKKGNRHLGYIGEKGIGFKSVFLVSSQPHIFSNGYQIKFSEKPSAVCDIGYIVPEWVDGKPNIDDIRTVYGPSRSLPTTVIILPLKTDKILAVKKELSSTHPEILLFLSKIRQLSVKEMNNDPKASKISQISISSEVDYWSSKDIDAESYTLHLAMQENSKGKTEECTYYMWRQKFAVQPDCRIQKRMEVDQWVVTLAFPHGQRLSRGAKSPGVYAFLPTEMVTNLPFIIQADFLLASSRESILFDSQWNRGILECVPSAFINAFGALLKSSRDAPHFALPPIFRFLPIQESSISLFDSIRLSIKTKVQAEDIMPCEPCTAQKVFCKPAEVSRLDSAFCRILNLAQKQGIGLQNLSSYGTFVLSSYLDNQEYDDVLEFLGVGYANREWYSKCIDGLNLVKEASEEVYLQILYFVAGNWNVFSGTSMMHISLIKYVDASGQLSCSSVLAAQRSLRICTSNLDDLSWLISWNKELSAVPSLFFLPLSTQRSLDAFSGRIQITDWLKNIANMKILTPHGYASVASKVLNESRLTLIYCHFLYHSHAKKYITESNIVSLCQALPVVDNFGRVIKQRKCLLVPADGSKWVTLIGTNSWKSQYYVELSADYSFSGRYAGNYTSEGQLIKFLKTYAQAADIPFLRPPNSSFPTVSSSLAMKNALLLLQWIRNLRLESVDLPRNFLNCISNGKWLKTSLGYESPLGTFLSSAVWGSKLQVQFIFAGVPIIDEEFYGNRINAYKEELMVIGVQVEFANASIHIGNQSLCTEDAILLLQWIRHLRSSGIQLPKKFLGNIKDGKWLMTSSGYNAPSQSFLLSSEWTNLRQIISELAVVPLIDQEFYGNKISSYKEELRSIGVRLEFSYASVDVATEPLTMENAILLLQYIRNLRLRCGHLPQRFLSFISNRKWLKTSLGHSSPLGSFLLSAEWEKFPQIQSILADVHIIDQDFYGNEMKNYKDELRVIGVQFEFVDAAVHICNHLLSISTTKAFSRANMLALLQSIRFLNENNKTPHVIEQMKNGCWVKTLIGRRSPLNAILFNSEWENASAISILPFIDTAFYGVDIADFRSELRLFGVVVDFKRNYQLVVDNFRFSIDTITPGATILMLKCIRYVEECHDFVERLKDLRWVKTNVGFRAPHETFLIDDDWKCLLEVIDKTPLLDLEFYGDEIKLYKEELCKTGIIAGFKEASKKIVCHVKKLVNTCITKELAFALLKCYSDLTTRHGRLPVALANFMQHERWLHTTFGFRSPKEAILFSSEWESIALVSCLPFVDDSDAQYGLGKEIYCYSNELKALGAKTRLEQGAAFVISGLRIPTDPSAVTPQAVISLLKCIRIWRQNGSDLPKSFMSAINLKWVKTTAGYRHPNGCVLFGSVCSSHVYRDDGPFVDEVFYGQELVSYESELQKIGVNVDPRAGCACALMAQHLKGLSNADAISRIYSYLEVYRWKPRFTSDDWIWIPHAANQGQWVNPASCVLYDTHGLFGSQLYVLVKWYSSKLLRYFNTAFGVKHRPTVSDYCKLWSMWQGSNSTLTQKECVAFWEFFGKNWSTDMGKFIAGCVDKVPVSSGDQILLLEKQDVFIPDDLLLEDLFKKQAQKPLFVWYPSTSLPCLSPARLNDIYSSIGVQKISKSVVSNQYDHLEIESVTLVHKGTVIKLGLLKIVLAFLTDPILDISVEKRHEMVTSLTNVAVYETRGPLNVSYQVGLSSGRSLHVTCARFFRWERESSRLFVTEADEPGSMTYAMKMEYALCFAEEISKGLLSENKEQIPALAELVRTGFLLEFDVPAVQILLNLKNLRLFEQDEQFLLKLSQHCDDGLGGPSPSYV</sequence>
<dbReference type="NCBIfam" id="NF047352">
    <property type="entry name" value="P_loop_sacsin"/>
    <property type="match status" value="1"/>
</dbReference>
<dbReference type="PANTHER" id="PTHR32387">
    <property type="entry name" value="WU:FJ29H11"/>
    <property type="match status" value="1"/>
</dbReference>
<dbReference type="EMBL" id="NCVQ01000006">
    <property type="protein sequence ID" value="PWZ22670.1"/>
    <property type="molecule type" value="Genomic_DNA"/>
</dbReference>
<evidence type="ECO:0000256" key="1">
    <source>
        <dbReference type="ARBA" id="ARBA00011738"/>
    </source>
</evidence>
<dbReference type="Pfam" id="PF25794">
    <property type="entry name" value="SACS"/>
    <property type="match status" value="1"/>
</dbReference>
<dbReference type="PANTHER" id="PTHR32387:SF9">
    <property type="entry name" value="RING-TYPE DOMAIN-CONTAINING PROTEIN"/>
    <property type="match status" value="1"/>
</dbReference>
<proteinExistence type="predicted"/>
<evidence type="ECO:0000313" key="3">
    <source>
        <dbReference type="EMBL" id="PWZ22670.1"/>
    </source>
</evidence>
<dbReference type="InterPro" id="IPR036890">
    <property type="entry name" value="HATPase_C_sf"/>
</dbReference>
<dbReference type="Proteomes" id="UP000251960">
    <property type="component" value="Chromosome 5"/>
</dbReference>
<comment type="subunit">
    <text evidence="1">Homodimer.</text>
</comment>
<accession>A0A3L6EPC7</accession>
<name>A0A3L6EPC7_MAIZE</name>
<protein>
    <recommendedName>
        <fullName evidence="2">Sacsin/Nov domain-containing protein</fullName>
    </recommendedName>
</protein>